<dbReference type="InterPro" id="IPR033752">
    <property type="entry name" value="MetA_family"/>
</dbReference>
<sequence>MPICVKEGLPAIETLANENIFIMTENRAKHQDMRTLQILIVNLMPTVIATETQLLRLLSNTALQLNVEFLNISNHTNQENTTNHFKQFYQTFDAIKDKYYDGVIITGAPVEQNEFEDVNYWQDLCRIMEWTKSHVFSSLYICWGAQAALYYYYGVQKAALQSKVSGVYSHLVNNRQHPIVRGFDDIFFAPHSRYTAISRDDVLTVPELELLAESPEAGVYLVSDTNKRQLFVTGHCEFDRITLKNEYVRDYLLGLKPELPHNYKLKGEISLSDQTSWSSHASLLFANWLNYYVYQQTPYYLKELSS</sequence>
<keyword evidence="3 7" id="KW-0808">Transferase</keyword>
<dbReference type="EMBL" id="WJBE01000001">
    <property type="protein sequence ID" value="MBC3898167.1"/>
    <property type="molecule type" value="Genomic_DNA"/>
</dbReference>
<dbReference type="PANTHER" id="PTHR20919:SF0">
    <property type="entry name" value="HOMOSERINE O-SUCCINYLTRANSFERASE"/>
    <property type="match status" value="1"/>
</dbReference>
<evidence type="ECO:0000256" key="1">
    <source>
        <dbReference type="ARBA" id="ARBA00022490"/>
    </source>
</evidence>
<dbReference type="HAMAP" id="MF_00295">
    <property type="entry name" value="MetA_acyltransf"/>
    <property type="match status" value="1"/>
</dbReference>
<dbReference type="CDD" id="cd03131">
    <property type="entry name" value="GATase1_HTS"/>
    <property type="match status" value="1"/>
</dbReference>
<evidence type="ECO:0000256" key="7">
    <source>
        <dbReference type="HAMAP-Rule" id="MF_00295"/>
    </source>
</evidence>
<keyword evidence="5 7" id="KW-0012">Acyltransferase</keyword>
<dbReference type="SUPFAM" id="SSF52317">
    <property type="entry name" value="Class I glutamine amidotransferase-like"/>
    <property type="match status" value="1"/>
</dbReference>
<gene>
    <name evidence="8" type="primary">metA</name>
    <name evidence="7" type="synonym">metAA</name>
    <name evidence="8" type="ORF">GH811_00875</name>
</gene>
<comment type="pathway">
    <text evidence="7">Amino-acid biosynthesis; L-methionine biosynthesis via de novo pathway; O-acetyl-L-homoserine from L-homoserine: step 1/1.</text>
</comment>
<name>A0ABR6YSK0_9FIRM</name>
<keyword evidence="1 7" id="KW-0963">Cytoplasm</keyword>
<evidence type="ECO:0000313" key="9">
    <source>
        <dbReference type="Proteomes" id="UP000622405"/>
    </source>
</evidence>
<protein>
    <recommendedName>
        <fullName evidence="7">Homoserine O-acetyltransferase</fullName>
        <shortName evidence="7">HAT</shortName>
        <ecNumber evidence="7">2.3.1.31</ecNumber>
    </recommendedName>
    <alternativeName>
        <fullName evidence="7">Homoserine transacetylase</fullName>
        <shortName evidence="7">HTA</shortName>
    </alternativeName>
</protein>
<organism evidence="8 9">
    <name type="scientific">Acetobacterium malicum</name>
    <dbReference type="NCBI Taxonomy" id="52692"/>
    <lineage>
        <taxon>Bacteria</taxon>
        <taxon>Bacillati</taxon>
        <taxon>Bacillota</taxon>
        <taxon>Clostridia</taxon>
        <taxon>Eubacteriales</taxon>
        <taxon>Eubacteriaceae</taxon>
        <taxon>Acetobacterium</taxon>
    </lineage>
</organism>
<proteinExistence type="inferred from homology"/>
<feature type="active site" description="Acyl-thioester intermediate" evidence="7">
    <location>
        <position position="142"/>
    </location>
</feature>
<keyword evidence="9" id="KW-1185">Reference proteome</keyword>
<keyword evidence="2 7" id="KW-0028">Amino-acid biosynthesis</keyword>
<dbReference type="GO" id="GO:0008899">
    <property type="term" value="F:homoserine O-succinyltransferase activity"/>
    <property type="evidence" value="ECO:0007669"/>
    <property type="project" value="UniProtKB-EC"/>
</dbReference>
<evidence type="ECO:0000256" key="5">
    <source>
        <dbReference type="ARBA" id="ARBA00023315"/>
    </source>
</evidence>
<feature type="binding site" evidence="7">
    <location>
        <position position="192"/>
    </location>
    <ligand>
        <name>substrate</name>
    </ligand>
</feature>
<comment type="caution">
    <text evidence="7">Lacks conserved residue(s) required for the propagation of feature annotation.</text>
</comment>
<feature type="binding site" evidence="7">
    <location>
        <position position="249"/>
    </location>
    <ligand>
        <name>substrate</name>
    </ligand>
</feature>
<feature type="site" description="Important for acyl-CoA specificity" evidence="7">
    <location>
        <position position="111"/>
    </location>
</feature>
<dbReference type="PIRSF" id="PIRSF000450">
    <property type="entry name" value="H_ser_succinyltr"/>
    <property type="match status" value="1"/>
</dbReference>
<evidence type="ECO:0000313" key="8">
    <source>
        <dbReference type="EMBL" id="MBC3898167.1"/>
    </source>
</evidence>
<dbReference type="InterPro" id="IPR005697">
    <property type="entry name" value="HST_MetA"/>
</dbReference>
<comment type="function">
    <text evidence="7">Transfers an acetyl group from acetyl-CoA to L-homoserine, forming acetyl-L-homoserine.</text>
</comment>
<dbReference type="Pfam" id="PF04204">
    <property type="entry name" value="HTS"/>
    <property type="match status" value="1"/>
</dbReference>
<feature type="active site" evidence="7">
    <location>
        <position position="237"/>
    </location>
</feature>
<feature type="active site" description="Proton acceptor" evidence="7">
    <location>
        <position position="235"/>
    </location>
</feature>
<feature type="binding site" evidence="7">
    <location>
        <position position="163"/>
    </location>
    <ligand>
        <name>substrate</name>
    </ligand>
</feature>
<dbReference type="RefSeq" id="WP_026393846.1">
    <property type="nucleotide sequence ID" value="NZ_WJBE01000001.1"/>
</dbReference>
<evidence type="ECO:0000256" key="6">
    <source>
        <dbReference type="ARBA" id="ARBA00049043"/>
    </source>
</evidence>
<keyword evidence="4 7" id="KW-0486">Methionine biosynthesis</keyword>
<comment type="similarity">
    <text evidence="7">Belongs to the MetA family.</text>
</comment>
<comment type="subcellular location">
    <subcellularLocation>
        <location evidence="7">Cytoplasm</location>
    </subcellularLocation>
</comment>
<reference evidence="8 9" key="1">
    <citation type="journal article" date="2020" name="mSystems">
        <title>Defining Genomic and Predicted Metabolic Features of the Acetobacterium Genus.</title>
        <authorList>
            <person name="Ross D.E."/>
            <person name="Marshall C.W."/>
            <person name="Gulliver D."/>
            <person name="May H.D."/>
            <person name="Norman R.S."/>
        </authorList>
    </citation>
    <scope>NUCLEOTIDE SEQUENCE [LARGE SCALE GENOMIC DNA]</scope>
    <source>
        <strain evidence="8 9">DSM 4132</strain>
    </source>
</reference>
<dbReference type="NCBIfam" id="TIGR01001">
    <property type="entry name" value="metA"/>
    <property type="match status" value="1"/>
</dbReference>
<evidence type="ECO:0000256" key="3">
    <source>
        <dbReference type="ARBA" id="ARBA00022679"/>
    </source>
</evidence>
<accession>A0ABR6YSK0</accession>
<comment type="catalytic activity">
    <reaction evidence="6 7">
        <text>L-homoserine + acetyl-CoA = O-acetyl-L-homoserine + CoA</text>
        <dbReference type="Rhea" id="RHEA:13701"/>
        <dbReference type="ChEBI" id="CHEBI:57287"/>
        <dbReference type="ChEBI" id="CHEBI:57288"/>
        <dbReference type="ChEBI" id="CHEBI:57476"/>
        <dbReference type="ChEBI" id="CHEBI:57716"/>
        <dbReference type="EC" id="2.3.1.31"/>
    </reaction>
</comment>
<dbReference type="Gene3D" id="3.40.50.880">
    <property type="match status" value="1"/>
</dbReference>
<dbReference type="EC" id="2.3.1.31" evidence="7"/>
<dbReference type="PANTHER" id="PTHR20919">
    <property type="entry name" value="HOMOSERINE O-SUCCINYLTRANSFERASE"/>
    <property type="match status" value="1"/>
</dbReference>
<dbReference type="Proteomes" id="UP000622405">
    <property type="component" value="Unassembled WGS sequence"/>
</dbReference>
<comment type="caution">
    <text evidence="8">The sequence shown here is derived from an EMBL/GenBank/DDBJ whole genome shotgun (WGS) entry which is preliminary data.</text>
</comment>
<evidence type="ECO:0000256" key="2">
    <source>
        <dbReference type="ARBA" id="ARBA00022605"/>
    </source>
</evidence>
<evidence type="ECO:0000256" key="4">
    <source>
        <dbReference type="ARBA" id="ARBA00023167"/>
    </source>
</evidence>
<dbReference type="InterPro" id="IPR029062">
    <property type="entry name" value="Class_I_gatase-like"/>
</dbReference>
<feature type="site" description="Important for substrate specificity" evidence="7">
    <location>
        <position position="192"/>
    </location>
</feature>